<dbReference type="Proteomes" id="UP000293347">
    <property type="component" value="Unassembled WGS sequence"/>
</dbReference>
<dbReference type="SMART" id="SM00062">
    <property type="entry name" value="PBPb"/>
    <property type="match status" value="1"/>
</dbReference>
<dbReference type="PANTHER" id="PTHR35936">
    <property type="entry name" value="MEMBRANE-BOUND LYTIC MUREIN TRANSGLYCOSYLASE F"/>
    <property type="match status" value="1"/>
</dbReference>
<evidence type="ECO:0000259" key="2">
    <source>
        <dbReference type="SMART" id="SM00062"/>
    </source>
</evidence>
<dbReference type="GO" id="GO:0015276">
    <property type="term" value="F:ligand-gated monoatomic ion channel activity"/>
    <property type="evidence" value="ECO:0007669"/>
    <property type="project" value="InterPro"/>
</dbReference>
<dbReference type="AlphaFoldDB" id="A0A4R0NK71"/>
<evidence type="ECO:0000259" key="3">
    <source>
        <dbReference type="SMART" id="SM00079"/>
    </source>
</evidence>
<dbReference type="RefSeq" id="WP_131597207.1">
    <property type="nucleotide sequence ID" value="NZ_SJSL01000005.1"/>
</dbReference>
<reference evidence="4 5" key="1">
    <citation type="submission" date="2019-02" db="EMBL/GenBank/DDBJ databases">
        <title>Pedobacter sp. RP-1-14 sp. nov., isolated from Arctic soil.</title>
        <authorList>
            <person name="Dahal R.H."/>
        </authorList>
    </citation>
    <scope>NUCLEOTIDE SEQUENCE [LARGE SCALE GENOMIC DNA]</scope>
    <source>
        <strain evidence="4 5">RP-1-14</strain>
    </source>
</reference>
<organism evidence="4 5">
    <name type="scientific">Pedobacter psychroterrae</name>
    <dbReference type="NCBI Taxonomy" id="2530453"/>
    <lineage>
        <taxon>Bacteria</taxon>
        <taxon>Pseudomonadati</taxon>
        <taxon>Bacteroidota</taxon>
        <taxon>Sphingobacteriia</taxon>
        <taxon>Sphingobacteriales</taxon>
        <taxon>Sphingobacteriaceae</taxon>
        <taxon>Pedobacter</taxon>
    </lineage>
</organism>
<sequence>MGSKKVLKVGLDSAAPFPMHSDYDSENFEGFEVDLMKAITEHLDFEVIYEVSLWSNILEQLFKGELDLICSAVTVTPSRRHILEFTNPYLHFRLCAVIKEADTLRSISDLKNKTIGIREATEAEKYVHANFPGNNMVHAETNKELYRKLQAGKIDLLIDDSPIAGGFLQKNKKLKVGLYLPNTDSQYAIAMKKGDVNLKEQFNEVLTLLKENGVYQTIYKKWFTDIQF</sequence>
<dbReference type="InterPro" id="IPR001320">
    <property type="entry name" value="Iontro_rcpt_C"/>
</dbReference>
<dbReference type="Gene3D" id="3.40.190.10">
    <property type="entry name" value="Periplasmic binding protein-like II"/>
    <property type="match status" value="2"/>
</dbReference>
<keyword evidence="1" id="KW-0732">Signal</keyword>
<gene>
    <name evidence="4" type="ORF">EZ437_16650</name>
</gene>
<dbReference type="PANTHER" id="PTHR35936:SF19">
    <property type="entry name" value="AMINO-ACID-BINDING PROTEIN YXEM-RELATED"/>
    <property type="match status" value="1"/>
</dbReference>
<evidence type="ECO:0000313" key="5">
    <source>
        <dbReference type="Proteomes" id="UP000293347"/>
    </source>
</evidence>
<comment type="caution">
    <text evidence="4">The sequence shown here is derived from an EMBL/GenBank/DDBJ whole genome shotgun (WGS) entry which is preliminary data.</text>
</comment>
<proteinExistence type="predicted"/>
<dbReference type="CDD" id="cd13530">
    <property type="entry name" value="PBP2_peptides_like"/>
    <property type="match status" value="1"/>
</dbReference>
<evidence type="ECO:0000313" key="4">
    <source>
        <dbReference type="EMBL" id="TCC99872.1"/>
    </source>
</evidence>
<dbReference type="EMBL" id="SJSL01000005">
    <property type="protein sequence ID" value="TCC99872.1"/>
    <property type="molecule type" value="Genomic_DNA"/>
</dbReference>
<name>A0A4R0NK71_9SPHI</name>
<dbReference type="GO" id="GO:0016020">
    <property type="term" value="C:membrane"/>
    <property type="evidence" value="ECO:0007669"/>
    <property type="project" value="InterPro"/>
</dbReference>
<feature type="domain" description="Ionotropic glutamate receptor C-terminal" evidence="3">
    <location>
        <begin position="6"/>
        <end position="225"/>
    </location>
</feature>
<feature type="domain" description="Solute-binding protein family 3/N-terminal" evidence="2">
    <location>
        <begin position="6"/>
        <end position="226"/>
    </location>
</feature>
<dbReference type="SUPFAM" id="SSF53850">
    <property type="entry name" value="Periplasmic binding protein-like II"/>
    <property type="match status" value="1"/>
</dbReference>
<dbReference type="SMART" id="SM00079">
    <property type="entry name" value="PBPe"/>
    <property type="match status" value="1"/>
</dbReference>
<accession>A0A4R0NK71</accession>
<protein>
    <submittedName>
        <fullName evidence="4">Amino acid ABC transporter substrate-binding protein</fullName>
    </submittedName>
</protein>
<evidence type="ECO:0000256" key="1">
    <source>
        <dbReference type="ARBA" id="ARBA00022729"/>
    </source>
</evidence>
<dbReference type="InterPro" id="IPR001638">
    <property type="entry name" value="Solute-binding_3/MltF_N"/>
</dbReference>
<dbReference type="OrthoDB" id="8613538at2"/>
<keyword evidence="5" id="KW-1185">Reference proteome</keyword>
<dbReference type="Pfam" id="PF00497">
    <property type="entry name" value="SBP_bac_3"/>
    <property type="match status" value="1"/>
</dbReference>